<dbReference type="OrthoDB" id="951172at2759"/>
<organism evidence="8 9">
    <name type="scientific">Aplosporella prunicola CBS 121167</name>
    <dbReference type="NCBI Taxonomy" id="1176127"/>
    <lineage>
        <taxon>Eukaryota</taxon>
        <taxon>Fungi</taxon>
        <taxon>Dikarya</taxon>
        <taxon>Ascomycota</taxon>
        <taxon>Pezizomycotina</taxon>
        <taxon>Dothideomycetes</taxon>
        <taxon>Dothideomycetes incertae sedis</taxon>
        <taxon>Botryosphaeriales</taxon>
        <taxon>Aplosporellaceae</taxon>
        <taxon>Aplosporella</taxon>
    </lineage>
</organism>
<feature type="compositionally biased region" description="Acidic residues" evidence="6">
    <location>
        <begin position="377"/>
        <end position="401"/>
    </location>
</feature>
<dbReference type="PANTHER" id="PTHR10527">
    <property type="entry name" value="IMPORTIN BETA"/>
    <property type="match status" value="1"/>
</dbReference>
<protein>
    <recommendedName>
        <fullName evidence="7">Importin N-terminal domain-containing protein</fullName>
    </recommendedName>
</protein>
<evidence type="ECO:0000256" key="3">
    <source>
        <dbReference type="ARBA" id="ARBA00022490"/>
    </source>
</evidence>
<keyword evidence="2" id="KW-0813">Transport</keyword>
<dbReference type="Gene3D" id="1.25.10.10">
    <property type="entry name" value="Leucine-rich Repeat Variant"/>
    <property type="match status" value="2"/>
</dbReference>
<dbReference type="FunFam" id="1.25.10.10:FF:000313">
    <property type="entry name" value="Importin beta-2 subunit, putative"/>
    <property type="match status" value="1"/>
</dbReference>
<dbReference type="InterPro" id="IPR001494">
    <property type="entry name" value="Importin-beta_N"/>
</dbReference>
<feature type="domain" description="Importin N-terminal" evidence="7">
    <location>
        <begin position="32"/>
        <end position="109"/>
    </location>
</feature>
<evidence type="ECO:0000256" key="2">
    <source>
        <dbReference type="ARBA" id="ARBA00022448"/>
    </source>
</evidence>
<reference evidence="8" key="1">
    <citation type="journal article" date="2020" name="Stud. Mycol.">
        <title>101 Dothideomycetes genomes: a test case for predicting lifestyles and emergence of pathogens.</title>
        <authorList>
            <person name="Haridas S."/>
            <person name="Albert R."/>
            <person name="Binder M."/>
            <person name="Bloem J."/>
            <person name="Labutti K."/>
            <person name="Salamov A."/>
            <person name="Andreopoulos B."/>
            <person name="Baker S."/>
            <person name="Barry K."/>
            <person name="Bills G."/>
            <person name="Bluhm B."/>
            <person name="Cannon C."/>
            <person name="Castanera R."/>
            <person name="Culley D."/>
            <person name="Daum C."/>
            <person name="Ezra D."/>
            <person name="Gonzalez J."/>
            <person name="Henrissat B."/>
            <person name="Kuo A."/>
            <person name="Liang C."/>
            <person name="Lipzen A."/>
            <person name="Lutzoni F."/>
            <person name="Magnuson J."/>
            <person name="Mondo S."/>
            <person name="Nolan M."/>
            <person name="Ohm R."/>
            <person name="Pangilinan J."/>
            <person name="Park H.-J."/>
            <person name="Ramirez L."/>
            <person name="Alfaro M."/>
            <person name="Sun H."/>
            <person name="Tritt A."/>
            <person name="Yoshinaga Y."/>
            <person name="Zwiers L.-H."/>
            <person name="Turgeon B."/>
            <person name="Goodwin S."/>
            <person name="Spatafora J."/>
            <person name="Crous P."/>
            <person name="Grigoriev I."/>
        </authorList>
    </citation>
    <scope>NUCLEOTIDE SEQUENCE</scope>
    <source>
        <strain evidence="8">CBS 121167</strain>
    </source>
</reference>
<evidence type="ECO:0000259" key="7">
    <source>
        <dbReference type="PROSITE" id="PS50166"/>
    </source>
</evidence>
<dbReference type="GO" id="GO:0031267">
    <property type="term" value="F:small GTPase binding"/>
    <property type="evidence" value="ECO:0007669"/>
    <property type="project" value="InterPro"/>
</dbReference>
<dbReference type="FunFam" id="1.25.10.10:FF:000219">
    <property type="entry name" value="Importin subunit beta-2"/>
    <property type="match status" value="1"/>
</dbReference>
<dbReference type="EMBL" id="ML995498">
    <property type="protein sequence ID" value="KAF2138133.1"/>
    <property type="molecule type" value="Genomic_DNA"/>
</dbReference>
<dbReference type="RefSeq" id="XP_033393846.1">
    <property type="nucleotide sequence ID" value="XM_033545031.1"/>
</dbReference>
<name>A0A6A6B426_9PEZI</name>
<dbReference type="AlphaFoldDB" id="A0A6A6B426"/>
<dbReference type="InterPro" id="IPR016024">
    <property type="entry name" value="ARM-type_fold"/>
</dbReference>
<keyword evidence="5" id="KW-0653">Protein transport</keyword>
<dbReference type="Pfam" id="PF03810">
    <property type="entry name" value="IBN_N"/>
    <property type="match status" value="1"/>
</dbReference>
<gene>
    <name evidence="8" type="ORF">K452DRAFT_329026</name>
</gene>
<dbReference type="PROSITE" id="PS50166">
    <property type="entry name" value="IMPORTIN_B_NT"/>
    <property type="match status" value="1"/>
</dbReference>
<dbReference type="SUPFAM" id="SSF48371">
    <property type="entry name" value="ARM repeat"/>
    <property type="match status" value="1"/>
</dbReference>
<evidence type="ECO:0000256" key="1">
    <source>
        <dbReference type="ARBA" id="ARBA00004496"/>
    </source>
</evidence>
<evidence type="ECO:0000256" key="5">
    <source>
        <dbReference type="ARBA" id="ARBA00022927"/>
    </source>
</evidence>
<dbReference type="InterPro" id="IPR011989">
    <property type="entry name" value="ARM-like"/>
</dbReference>
<dbReference type="Proteomes" id="UP000799438">
    <property type="component" value="Unassembled WGS sequence"/>
</dbReference>
<dbReference type="InterPro" id="IPR040122">
    <property type="entry name" value="Importin_beta"/>
</dbReference>
<feature type="compositionally biased region" description="Acidic residues" evidence="6">
    <location>
        <begin position="335"/>
        <end position="345"/>
    </location>
</feature>
<keyword evidence="3" id="KW-0963">Cytoplasm</keyword>
<evidence type="ECO:0000313" key="8">
    <source>
        <dbReference type="EMBL" id="KAF2138133.1"/>
    </source>
</evidence>
<keyword evidence="4" id="KW-0677">Repeat</keyword>
<keyword evidence="9" id="KW-1185">Reference proteome</keyword>
<comment type="subcellular location">
    <subcellularLocation>
        <location evidence="1">Cytoplasm</location>
    </subcellularLocation>
</comment>
<proteinExistence type="predicted"/>
<accession>A0A6A6B426</accession>
<dbReference type="GO" id="GO:0006606">
    <property type="term" value="P:protein import into nucleus"/>
    <property type="evidence" value="ECO:0007669"/>
    <property type="project" value="InterPro"/>
</dbReference>
<evidence type="ECO:0000313" key="9">
    <source>
        <dbReference type="Proteomes" id="UP000799438"/>
    </source>
</evidence>
<evidence type="ECO:0000256" key="6">
    <source>
        <dbReference type="SAM" id="MobiDB-lite"/>
    </source>
</evidence>
<dbReference type="GO" id="GO:0005737">
    <property type="term" value="C:cytoplasm"/>
    <property type="evidence" value="ECO:0007669"/>
    <property type="project" value="UniProtKB-SubCell"/>
</dbReference>
<dbReference type="GO" id="GO:0005634">
    <property type="term" value="C:nucleus"/>
    <property type="evidence" value="ECO:0007669"/>
    <property type="project" value="UniProtKB-ARBA"/>
</dbReference>
<evidence type="ECO:0000256" key="4">
    <source>
        <dbReference type="ARBA" id="ARBA00022737"/>
    </source>
</evidence>
<sequence>MSWQPQEEPLRQLAQALKDSLSGHDPAVQKNAELMLKQAKSAPEINNYLAFLFTSSQPPASLDISQPNYHAARSAAAIMLKNDVKMSYKSIPEDSKAYIRSIVLNALQDPNAQMRNYAGNVITEVVRQGGILGWPSILMELISLVSNDGGSVPEQAQDGAMGALCKICEDNRRALDKEYSGQRPLDFLFPKFIEFTSHSIPKVRANALAAMNVFIPDKPAAVLTNLDPLLLSLFRLAGDSNSEVRKHVCRAFIHVAEISPEKIIPHMDGLVDYMVTQQRSVDDTELALDAAEFWLCVGEDDNLRGSLGPYLPKIVPVLLESMVYSEDDILRLEGEKEDAEQEDREQDIRPTFASAKATRGGTTNGDVSEADKHLAADDDLSEGEIDDWDDDDDDYGGDPEEQWNLRKCSAAALDVLASVFHQPVFEVTLPYLKENLVHAEWPNREAAVLALGAVADGCMDDVQPHLPELTRYLISLLNDKEPVVRQITCWSLGRYSSWASHLDRAGQQEFFEPMMDGILKRMLDGNKRVQEAAASAFANLEEKANAQLTPYCSVIVRQFVECFARYKDRNMFILYDCVQTLAEHVGPALANPELVQTLMPALVQRWNKVSDQSREMFPLLECLSYVATALGDTFAAFAQPIFARCIKIVHQNLEECFVANNNPGFDEPEKDFLVTSLDLLSAIIQALDDQKGTELVATSQPNVFEMLAYCMKDPNNDVRQSAYALLGDCAIYVFPQLQPFLPSILEILIAQLELDPSITDVEDNGFSVINNACWSVGEIAMRQREGMAPYVERLLQKLATILFNAKVPMSLNENAAIALGRLGIGSAQALAPHLATFAPYFLQAIKNVDWTDEKGHALNGFIKIVLCNPQAMEQCLLDFFAEMASAPNAFVQGPGIVDGPMEPFQQALVQYKNMIPDFDSFLHHLPPVKEQALRSTYHL</sequence>
<dbReference type="Pfam" id="PF13513">
    <property type="entry name" value="HEAT_EZ"/>
    <property type="match status" value="1"/>
</dbReference>
<feature type="region of interest" description="Disordered" evidence="6">
    <location>
        <begin position="335"/>
        <end position="401"/>
    </location>
</feature>
<dbReference type="SMART" id="SM00913">
    <property type="entry name" value="IBN_N"/>
    <property type="match status" value="1"/>
</dbReference>
<dbReference type="GeneID" id="54302527"/>